<feature type="signal peptide" evidence="2">
    <location>
        <begin position="1"/>
        <end position="18"/>
    </location>
</feature>
<comment type="caution">
    <text evidence="3">The sequence shown here is derived from an EMBL/GenBank/DDBJ whole genome shotgun (WGS) entry which is preliminary data.</text>
</comment>
<dbReference type="CDD" id="cd01846">
    <property type="entry name" value="fatty_acyltransferase_like"/>
    <property type="match status" value="1"/>
</dbReference>
<keyword evidence="4" id="KW-1185">Reference proteome</keyword>
<dbReference type="EMBL" id="ML978122">
    <property type="protein sequence ID" value="KAF2103402.1"/>
    <property type="molecule type" value="Genomic_DNA"/>
</dbReference>
<protein>
    <recommendedName>
        <fullName evidence="5">Carbohydrate esterase family 16 protein</fullName>
    </recommendedName>
</protein>
<dbReference type="Gene3D" id="3.40.50.1110">
    <property type="entry name" value="SGNH hydrolase"/>
    <property type="match status" value="1"/>
</dbReference>
<dbReference type="Pfam" id="PF00657">
    <property type="entry name" value="Lipase_GDSL"/>
    <property type="match status" value="1"/>
</dbReference>
<dbReference type="Proteomes" id="UP000799772">
    <property type="component" value="Unassembled WGS sequence"/>
</dbReference>
<dbReference type="GO" id="GO:0016788">
    <property type="term" value="F:hydrolase activity, acting on ester bonds"/>
    <property type="evidence" value="ECO:0007669"/>
    <property type="project" value="InterPro"/>
</dbReference>
<keyword evidence="1" id="KW-0378">Hydrolase</keyword>
<dbReference type="PANTHER" id="PTHR45648">
    <property type="entry name" value="GDSL LIPASE/ACYLHYDROLASE FAMILY PROTEIN (AFU_ORTHOLOGUE AFUA_4G14700)"/>
    <property type="match status" value="1"/>
</dbReference>
<accession>A0A9P4IP34</accession>
<dbReference type="InterPro" id="IPR036514">
    <property type="entry name" value="SGNH_hydro_sf"/>
</dbReference>
<sequence length="315" mass="35380">MSYIMYSLLILQATLATAFPFNIFGHERTEAFTPQKRATTNKYMFVFGDSYSYTGFSWSKTLPSASNPIGNPSFPSTSNTVGGKNLNYVEHLTATYNKSLLLTYNMAAEGADVNKTLINPVVSTTDFNQQTSLWNSNAENHQKVTGWTAANSVYLMWFGINDVYRGYNTTLGLSDPDTLYQTDMNDLFQLAIHMYQKGAKNFVFLTVPPIYRTPLVMSLQNSTKATEDIWNAKLQDFVYRFTISHNVVTSLINTTDVFNEVLDNPTQYGAPNNTCFNSDGVSCLWWDHFHPGKVIHQKIADKIAGAANLTTWFSA</sequence>
<evidence type="ECO:0000313" key="3">
    <source>
        <dbReference type="EMBL" id="KAF2103402.1"/>
    </source>
</evidence>
<dbReference type="InterPro" id="IPR051058">
    <property type="entry name" value="GDSL_Est/Lipase"/>
</dbReference>
<organism evidence="3 4">
    <name type="scientific">Rhizodiscina lignyota</name>
    <dbReference type="NCBI Taxonomy" id="1504668"/>
    <lineage>
        <taxon>Eukaryota</taxon>
        <taxon>Fungi</taxon>
        <taxon>Dikarya</taxon>
        <taxon>Ascomycota</taxon>
        <taxon>Pezizomycotina</taxon>
        <taxon>Dothideomycetes</taxon>
        <taxon>Pleosporomycetidae</taxon>
        <taxon>Aulographales</taxon>
        <taxon>Rhizodiscinaceae</taxon>
        <taxon>Rhizodiscina</taxon>
    </lineage>
</organism>
<reference evidence="3" key="1">
    <citation type="journal article" date="2020" name="Stud. Mycol.">
        <title>101 Dothideomycetes genomes: a test case for predicting lifestyles and emergence of pathogens.</title>
        <authorList>
            <person name="Haridas S."/>
            <person name="Albert R."/>
            <person name="Binder M."/>
            <person name="Bloem J."/>
            <person name="Labutti K."/>
            <person name="Salamov A."/>
            <person name="Andreopoulos B."/>
            <person name="Baker S."/>
            <person name="Barry K."/>
            <person name="Bills G."/>
            <person name="Bluhm B."/>
            <person name="Cannon C."/>
            <person name="Castanera R."/>
            <person name="Culley D."/>
            <person name="Daum C."/>
            <person name="Ezra D."/>
            <person name="Gonzalez J."/>
            <person name="Henrissat B."/>
            <person name="Kuo A."/>
            <person name="Liang C."/>
            <person name="Lipzen A."/>
            <person name="Lutzoni F."/>
            <person name="Magnuson J."/>
            <person name="Mondo S."/>
            <person name="Nolan M."/>
            <person name="Ohm R."/>
            <person name="Pangilinan J."/>
            <person name="Park H.-J."/>
            <person name="Ramirez L."/>
            <person name="Alfaro M."/>
            <person name="Sun H."/>
            <person name="Tritt A."/>
            <person name="Yoshinaga Y."/>
            <person name="Zwiers L.-H."/>
            <person name="Turgeon B."/>
            <person name="Goodwin S."/>
            <person name="Spatafora J."/>
            <person name="Crous P."/>
            <person name="Grigoriev I."/>
        </authorList>
    </citation>
    <scope>NUCLEOTIDE SEQUENCE</scope>
    <source>
        <strain evidence="3">CBS 133067</strain>
    </source>
</reference>
<dbReference type="OrthoDB" id="1600564at2759"/>
<evidence type="ECO:0008006" key="5">
    <source>
        <dbReference type="Google" id="ProtNLM"/>
    </source>
</evidence>
<keyword evidence="2" id="KW-0732">Signal</keyword>
<feature type="chain" id="PRO_5040214786" description="Carbohydrate esterase family 16 protein" evidence="2">
    <location>
        <begin position="19"/>
        <end position="315"/>
    </location>
</feature>
<dbReference type="InterPro" id="IPR001087">
    <property type="entry name" value="GDSL"/>
</dbReference>
<evidence type="ECO:0000313" key="4">
    <source>
        <dbReference type="Proteomes" id="UP000799772"/>
    </source>
</evidence>
<proteinExistence type="predicted"/>
<evidence type="ECO:0000256" key="2">
    <source>
        <dbReference type="SAM" id="SignalP"/>
    </source>
</evidence>
<dbReference type="PANTHER" id="PTHR45648:SF22">
    <property type="entry name" value="GDSL LIPASE_ACYLHYDROLASE FAMILY PROTEIN (AFU_ORTHOLOGUE AFUA_4G14700)"/>
    <property type="match status" value="1"/>
</dbReference>
<dbReference type="SUPFAM" id="SSF52266">
    <property type="entry name" value="SGNH hydrolase"/>
    <property type="match status" value="1"/>
</dbReference>
<gene>
    <name evidence="3" type="ORF">NA57DRAFT_72377</name>
</gene>
<name>A0A9P4IP34_9PEZI</name>
<dbReference type="AlphaFoldDB" id="A0A9P4IP34"/>
<evidence type="ECO:0000256" key="1">
    <source>
        <dbReference type="ARBA" id="ARBA00022801"/>
    </source>
</evidence>